<dbReference type="InterPro" id="IPR013783">
    <property type="entry name" value="Ig-like_fold"/>
</dbReference>
<organism evidence="4 5">
    <name type="scientific">Phaeodactylibacter xiamenensis</name>
    <dbReference type="NCBI Taxonomy" id="1524460"/>
    <lineage>
        <taxon>Bacteria</taxon>
        <taxon>Pseudomonadati</taxon>
        <taxon>Bacteroidota</taxon>
        <taxon>Saprospiria</taxon>
        <taxon>Saprospirales</taxon>
        <taxon>Haliscomenobacteraceae</taxon>
        <taxon>Phaeodactylibacter</taxon>
    </lineage>
</organism>
<feature type="region of interest" description="Disordered" evidence="1">
    <location>
        <begin position="71"/>
        <end position="91"/>
    </location>
</feature>
<comment type="caution">
    <text evidence="4">The sequence shown here is derived from an EMBL/GenBank/DDBJ whole genome shotgun (WGS) entry which is preliminary data.</text>
</comment>
<dbReference type="EMBL" id="JPOS01000090">
    <property type="protein sequence ID" value="KGE85500.1"/>
    <property type="molecule type" value="Genomic_DNA"/>
</dbReference>
<accession>A0A098S038</accession>
<dbReference type="InterPro" id="IPR026444">
    <property type="entry name" value="Secre_tail"/>
</dbReference>
<evidence type="ECO:0000313" key="5">
    <source>
        <dbReference type="Proteomes" id="UP000029736"/>
    </source>
</evidence>
<reference evidence="4 5" key="1">
    <citation type="journal article" date="2014" name="Int. J. Syst. Evol. Microbiol.">
        <title>Phaeodactylibacter xiamenensis gen. nov., sp. nov., a member of the family Saprospiraceae isolated from the marine alga Phaeodactylum tricornutum.</title>
        <authorList>
            <person name="Chen Z.Jr."/>
            <person name="Lei X."/>
            <person name="Lai Q."/>
            <person name="Li Y."/>
            <person name="Zhang B."/>
            <person name="Zhang J."/>
            <person name="Zhang H."/>
            <person name="Yang L."/>
            <person name="Zheng W."/>
            <person name="Tian Y."/>
            <person name="Yu Z."/>
            <person name="Xu H.Jr."/>
            <person name="Zheng T."/>
        </authorList>
    </citation>
    <scope>NUCLEOTIDE SEQUENCE [LARGE SCALE GENOMIC DNA]</scope>
    <source>
        <strain evidence="4 5">KD52</strain>
    </source>
</reference>
<dbReference type="Gene3D" id="2.60.40.10">
    <property type="entry name" value="Immunoglobulins"/>
    <property type="match status" value="2"/>
</dbReference>
<evidence type="ECO:0000259" key="3">
    <source>
        <dbReference type="Pfam" id="PF19190"/>
    </source>
</evidence>
<dbReference type="SUPFAM" id="SSF49299">
    <property type="entry name" value="PKD domain"/>
    <property type="match status" value="1"/>
</dbReference>
<proteinExistence type="predicted"/>
<evidence type="ECO:0000313" key="4">
    <source>
        <dbReference type="EMBL" id="KGE85500.1"/>
    </source>
</evidence>
<dbReference type="Pfam" id="PF22352">
    <property type="entry name" value="K319L-like_PKD"/>
    <property type="match status" value="1"/>
</dbReference>
<dbReference type="STRING" id="1524460.IX84_28910"/>
<dbReference type="InterPro" id="IPR024361">
    <property type="entry name" value="BACON"/>
</dbReference>
<evidence type="ECO:0000256" key="1">
    <source>
        <dbReference type="SAM" id="MobiDB-lite"/>
    </source>
</evidence>
<sequence length="850" mass="91229">MIAPLILTGQFSQPASTTSTGGGHGTNGNFEHFGIAGQTAASASPVATNGYSGHYGLLTMDSDVNTAPIANAGDDTSVNENSSVQLDGTGSFDSDDDQLSYIWVSLDGLNLMNENTATPSFMAPDVMAQKAYRFELTVNDGTQSSMPDTVTITIRDPDWIPVVYTNSASAICLVTVDGNNASIGDLVGAYVNGENRGTGGITIISGQTYSIFNIQTSTIETVTFKVYDESEDKVCDVAYMVQSIPGGDMGTPIDPLPIAATCGNSSPFLSVNNTSISVPFEQGDTSFSLSSNTDWSITENISWLSITSPLSGNGNEIVNIDYEENPDVSDRSGMIVLSGTGVSDVVVAITQSGSGQGMPPWGSPNANNLSGVLVGQARIDGIPAAGNDWIAAFDENGNLAGSGQLVLNAGITFINLTIYGDDPTTPGLDEGMSGNEKFELRLYDTSEDLVLTYPNSGSPVLFAGWSNTNGTPMPGYNNPNDVYDFLNITTDKIPLRPGWNLISTDVAPVDSSVSSIFSALIPNNLEYATGFDNGASFYDPNGLPFLNTLNSFERGFGYWIKVGQDDTLCIEGERLSETFRKGLDASWNLLAYPPQIEQSPDNYFSDIIAANNLLYVTGFDGSSTFFDPAGLPFLNTLTMLENGLGYWVKVSTPVPGQGITGVVVERASNSFSNKYNFVGGKTNLPRGEMISILKESGNPLGQIEVLNGGILRTIPIYLPEEDAAQGTKILFQHTRGTLDLGLQIYGDYEPLNVNLEFKEPNETSSSIHRCYPNPFDQSLTIDYSISERGRVKLEICNVAGKLVWQKEEGRLDPGFYQEMLQTENFLSGSYLVKLYIDQQLIQATKVTAHK</sequence>
<evidence type="ECO:0008006" key="6">
    <source>
        <dbReference type="Google" id="ProtNLM"/>
    </source>
</evidence>
<evidence type="ECO:0000259" key="2">
    <source>
        <dbReference type="Pfam" id="PF18962"/>
    </source>
</evidence>
<dbReference type="CDD" id="cd14948">
    <property type="entry name" value="BACON"/>
    <property type="match status" value="1"/>
</dbReference>
<dbReference type="Proteomes" id="UP000029736">
    <property type="component" value="Unassembled WGS sequence"/>
</dbReference>
<dbReference type="NCBIfam" id="TIGR04183">
    <property type="entry name" value="Por_Secre_tail"/>
    <property type="match status" value="1"/>
</dbReference>
<keyword evidence="5" id="KW-1185">Reference proteome</keyword>
<protein>
    <recommendedName>
        <fullName evidence="6">Secretion system C-terminal sorting domain-containing protein</fullName>
    </recommendedName>
</protein>
<feature type="domain" description="Secretion system C-terminal sorting" evidence="2">
    <location>
        <begin position="771"/>
        <end position="842"/>
    </location>
</feature>
<feature type="domain" description="BACON" evidence="3">
    <location>
        <begin position="270"/>
        <end position="353"/>
    </location>
</feature>
<gene>
    <name evidence="4" type="ORF">IX84_28910</name>
</gene>
<name>A0A098S038_9BACT</name>
<dbReference type="Pfam" id="PF19190">
    <property type="entry name" value="BACON_2"/>
    <property type="match status" value="1"/>
</dbReference>
<feature type="compositionally biased region" description="Polar residues" evidence="1">
    <location>
        <begin position="74"/>
        <end position="91"/>
    </location>
</feature>
<dbReference type="AlphaFoldDB" id="A0A098S038"/>
<dbReference type="InterPro" id="IPR035986">
    <property type="entry name" value="PKD_dom_sf"/>
</dbReference>
<dbReference type="Pfam" id="PF18962">
    <property type="entry name" value="Por_Secre_tail"/>
    <property type="match status" value="1"/>
</dbReference>